<protein>
    <submittedName>
        <fullName evidence="3">Polynucleotide kinase-phosphatase</fullName>
    </submittedName>
</protein>
<dbReference type="InterPro" id="IPR029052">
    <property type="entry name" value="Metallo-depent_PP-like"/>
</dbReference>
<dbReference type="GO" id="GO:0016301">
    <property type="term" value="F:kinase activity"/>
    <property type="evidence" value="ECO:0007669"/>
    <property type="project" value="UniProtKB-KW"/>
</dbReference>
<dbReference type="EMBL" id="MRBO01000594">
    <property type="protein sequence ID" value="KAB2583113.1"/>
    <property type="molecule type" value="Genomic_DNA"/>
</dbReference>
<dbReference type="InterPro" id="IPR041780">
    <property type="entry name" value="MPP_PrpE-like"/>
</dbReference>
<dbReference type="GO" id="GO:0016791">
    <property type="term" value="F:phosphatase activity"/>
    <property type="evidence" value="ECO:0007669"/>
    <property type="project" value="TreeGrafter"/>
</dbReference>
<dbReference type="InterPro" id="IPR032380">
    <property type="entry name" value="PNKP_ligase_dom"/>
</dbReference>
<dbReference type="PANTHER" id="PTHR42850">
    <property type="entry name" value="METALLOPHOSPHOESTERASE"/>
    <property type="match status" value="1"/>
</dbReference>
<feature type="domain" description="Calcineurin-like phosphoesterase" evidence="1">
    <location>
        <begin position="182"/>
        <end position="377"/>
    </location>
</feature>
<accession>A0A0C2ZUF9</accession>
<dbReference type="Proteomes" id="UP000325576">
    <property type="component" value="Unassembled WGS sequence"/>
</dbReference>
<organism evidence="3 4">
    <name type="scientific">Rhodococcus erythropolis</name>
    <name type="common">Arthrobacter picolinophilus</name>
    <dbReference type="NCBI Taxonomy" id="1833"/>
    <lineage>
        <taxon>Bacteria</taxon>
        <taxon>Bacillati</taxon>
        <taxon>Actinomycetota</taxon>
        <taxon>Actinomycetes</taxon>
        <taxon>Mycobacteriales</taxon>
        <taxon>Nocardiaceae</taxon>
        <taxon>Rhodococcus</taxon>
        <taxon>Rhodococcus erythropolis group</taxon>
    </lineage>
</organism>
<name>A0A0C2ZUF9_RHOER</name>
<dbReference type="GO" id="GO:0005737">
    <property type="term" value="C:cytoplasm"/>
    <property type="evidence" value="ECO:0007669"/>
    <property type="project" value="TreeGrafter"/>
</dbReference>
<dbReference type="SUPFAM" id="SSF56300">
    <property type="entry name" value="Metallo-dependent phosphatases"/>
    <property type="match status" value="1"/>
</dbReference>
<dbReference type="InterPro" id="IPR006186">
    <property type="entry name" value="Ser/Thr-sp_prot-phosphatase"/>
</dbReference>
<dbReference type="Gene3D" id="3.40.50.300">
    <property type="entry name" value="P-loop containing nucleotide triphosphate hydrolases"/>
    <property type="match status" value="1"/>
</dbReference>
<dbReference type="PRINTS" id="PR00114">
    <property type="entry name" value="STPHPHTASE"/>
</dbReference>
<gene>
    <name evidence="3" type="ORF">BS297_22305</name>
</gene>
<dbReference type="InterPro" id="IPR004843">
    <property type="entry name" value="Calcineurin-like_PHP"/>
</dbReference>
<dbReference type="Gene3D" id="3.60.21.10">
    <property type="match status" value="1"/>
</dbReference>
<dbReference type="InterPro" id="IPR024028">
    <property type="entry name" value="PNKP_bac"/>
</dbReference>
<sequence length="847" mass="92986">MTVYEIPDLALVVLIGVSGSGKSTFAARHFGEYETLSSDTFRGWVSDDPNSQESTSDAFEVLEFVAAKRLRRGRLTVVDATNVQPAARKRLVALAREHDILPVAVVLDVPESVCSARNDARSDRTFGRDVIRRQHQQLTRSLRGLGKEGFRSVHILRGEDAVSEATFLRHPLRSDLRVERGPFDVIGDIHGCRSELETLLVKLGYTVDFGTDGRAVDAVPPDGRTAVFLGDYVDRGPDSVGVLRLVMGMVAAGHAIAVPGNHENKLVKALRGKKVTPSHGLAETLEQMATESAEFRESVVDFCDGLVAHLVLDDGKLVVAHAGLKEDYHNRASGRVRSFALYGETTGETDEFGLPVRYPWAQDYRGSAMVLYGHTPVHEVEWINNTACLDTGCVFGGSLTALRYPEREMVSVPAEQVWYEPVVPLAPPTRDPDVLDLADVLETTGVDTELRGRVSVRTDNAAGALEVMSRFAVAPQWLRYLPPTMAPCASAQSDDYLEHPSTAFDAYRAGGIGTVICEEKHMGSRAVVLVCRDRSVAQSRFDAPDALSGMVHTRTGRQFFDDDLTQQLIDDIAAAVTSAGLWEELGTDWLLLDCELLPWNVKAEGLLRSQYASVAAAGRSDLTAREAVLARAGSRGLDVAEMFEQTTVRAASIERFGEAYRRYVWPTNGLDGVTIAPFQILATEGQSYGERDHEWHLGISDRLAAAGPSRFTTTRRLVVDLGSEDSVSEATKWWESLTGDGGEGMVVKPLANQIHGPRGYNAKVQPGIKVRGREYLRLIYGADYLEPSTLARLRNRNLGHKQSMALREYALGMEAVSRLVDREPLWRAHQAVFAVLALESEPVDPRL</sequence>
<evidence type="ECO:0000259" key="1">
    <source>
        <dbReference type="Pfam" id="PF00149"/>
    </source>
</evidence>
<dbReference type="NCBIfam" id="TIGR04075">
    <property type="entry name" value="bacter_Pnkp"/>
    <property type="match status" value="1"/>
</dbReference>
<dbReference type="PANTHER" id="PTHR42850:SF7">
    <property type="entry name" value="BIS(5'-NUCLEOSYL)-TETRAPHOSPHATASE PRPE [ASYMMETRICAL]"/>
    <property type="match status" value="1"/>
</dbReference>
<feature type="domain" description="Polynucleotide kinase-phosphatase ligase" evidence="2">
    <location>
        <begin position="464"/>
        <end position="842"/>
    </location>
</feature>
<dbReference type="AlphaFoldDB" id="A0A0C2ZUF9"/>
<proteinExistence type="predicted"/>
<dbReference type="InterPro" id="IPR027417">
    <property type="entry name" value="P-loop_NTPase"/>
</dbReference>
<dbReference type="Pfam" id="PF00149">
    <property type="entry name" value="Metallophos"/>
    <property type="match status" value="1"/>
</dbReference>
<dbReference type="InterPro" id="IPR050126">
    <property type="entry name" value="Ap4A_hydrolase"/>
</dbReference>
<keyword evidence="3" id="KW-0808">Transferase</keyword>
<comment type="caution">
    <text evidence="3">The sequence shown here is derived from an EMBL/GenBank/DDBJ whole genome shotgun (WGS) entry which is preliminary data.</text>
</comment>
<keyword evidence="3" id="KW-0418">Kinase</keyword>
<dbReference type="Pfam" id="PF13671">
    <property type="entry name" value="AAA_33"/>
    <property type="match status" value="1"/>
</dbReference>
<dbReference type="Pfam" id="PF16542">
    <property type="entry name" value="PNKP_ligase"/>
    <property type="match status" value="1"/>
</dbReference>
<dbReference type="CDD" id="cd07423">
    <property type="entry name" value="MPP_Prp_like"/>
    <property type="match status" value="1"/>
</dbReference>
<dbReference type="Gene3D" id="3.30.470.30">
    <property type="entry name" value="DNA ligase/mRNA capping enzyme"/>
    <property type="match status" value="2"/>
</dbReference>
<reference evidence="3 4" key="1">
    <citation type="journal article" date="2017" name="Poromechanics V (2013)">
        <title>Genomic Characterization of the Arsenic-Tolerant Actinobacterium, &lt;i&gt;Rhodococcus erythropolis&lt;/i&gt; S43.</title>
        <authorList>
            <person name="Retamal-Morales G."/>
            <person name="Mehnert M."/>
            <person name="Schwabe R."/>
            <person name="Tischler D."/>
            <person name="Schloemann M."/>
            <person name="Levican G.J."/>
        </authorList>
    </citation>
    <scope>NUCLEOTIDE SEQUENCE [LARGE SCALE GENOMIC DNA]</scope>
    <source>
        <strain evidence="3 4">S43</strain>
    </source>
</reference>
<dbReference type="SUPFAM" id="SSF52540">
    <property type="entry name" value="P-loop containing nucleoside triphosphate hydrolases"/>
    <property type="match status" value="1"/>
</dbReference>
<evidence type="ECO:0000313" key="3">
    <source>
        <dbReference type="EMBL" id="KAB2583113.1"/>
    </source>
</evidence>
<evidence type="ECO:0000313" key="4">
    <source>
        <dbReference type="Proteomes" id="UP000325576"/>
    </source>
</evidence>
<dbReference type="SUPFAM" id="SSF56091">
    <property type="entry name" value="DNA ligase/mRNA capping enzyme, catalytic domain"/>
    <property type="match status" value="1"/>
</dbReference>
<evidence type="ECO:0000259" key="2">
    <source>
        <dbReference type="Pfam" id="PF16542"/>
    </source>
</evidence>